<dbReference type="GO" id="GO:0004896">
    <property type="term" value="F:cytokine receptor activity"/>
    <property type="evidence" value="ECO:0007669"/>
    <property type="project" value="TreeGrafter"/>
</dbReference>
<accession>A0AAZ3QNK0</accession>
<evidence type="ECO:0000256" key="4">
    <source>
        <dbReference type="ARBA" id="ARBA00022989"/>
    </source>
</evidence>
<feature type="signal peptide" evidence="8">
    <location>
        <begin position="1"/>
        <end position="19"/>
    </location>
</feature>
<dbReference type="Pfam" id="PF21604">
    <property type="entry name" value="CRLF2_D1"/>
    <property type="match status" value="1"/>
</dbReference>
<evidence type="ECO:0000256" key="8">
    <source>
        <dbReference type="SAM" id="SignalP"/>
    </source>
</evidence>
<keyword evidence="5" id="KW-0472">Membrane</keyword>
<keyword evidence="6" id="KW-1015">Disulfide bond</keyword>
<evidence type="ECO:0000256" key="1">
    <source>
        <dbReference type="ARBA" id="ARBA00004167"/>
    </source>
</evidence>
<dbReference type="InterPro" id="IPR048651">
    <property type="entry name" value="CRLF2-like_D1"/>
</dbReference>
<evidence type="ECO:0000256" key="3">
    <source>
        <dbReference type="ARBA" id="ARBA00022729"/>
    </source>
</evidence>
<evidence type="ECO:0000313" key="10">
    <source>
        <dbReference type="Ensembl" id="ENSOTSP00005129840.1"/>
    </source>
</evidence>
<feature type="chain" id="PRO_5044186177" description="Cytokine receptor-like factor 2-like D1 domain-containing protein" evidence="8">
    <location>
        <begin position="20"/>
        <end position="370"/>
    </location>
</feature>
<reference evidence="11" key="1">
    <citation type="journal article" date="2018" name="PLoS ONE">
        <title>Chinook salmon (Oncorhynchus tshawytscha) genome and transcriptome.</title>
        <authorList>
            <person name="Christensen K.A."/>
            <person name="Leong J.S."/>
            <person name="Sakhrani D."/>
            <person name="Biagi C.A."/>
            <person name="Minkley D.R."/>
            <person name="Withler R.E."/>
            <person name="Rondeau E.B."/>
            <person name="Koop B.F."/>
            <person name="Devlin R.H."/>
        </authorList>
    </citation>
    <scope>NUCLEOTIDE SEQUENCE [LARGE SCALE GENOMIC DNA]</scope>
</reference>
<dbReference type="Ensembl" id="ENSOTST00005132188.1">
    <property type="protein sequence ID" value="ENSOTSP00005129840.1"/>
    <property type="gene ID" value="ENSOTSG00005069220.1"/>
</dbReference>
<sequence>MKMVGSWLFLLVSLQGYEAPSTPNVNCLIINLDYVNCTWSEQGSPEVNYTFFHKRSIKGNMEECTTYLQEKSYAVGCRLSYDKSDRYRSMTTKLVHQNNSYVQDHNLKSMVKLYPPVNLSVEMNKDPELNLYWNNSKNTLCIESEVRYRINSDKWKVGMDQDSGVGPLFGHCSLLVMKKLSLLHSLCSFLQTSTPSTEQKYAVAFPLKSSRYEFQVRARVNDMCGESKFWSEWSQPIQWDSMKGNNITGKLHYKISALLYGYKVVLKLLSGLCYVNLSLWPRHIWQLNVCVEASIVISGYHDTLHIGLHAGLQGKVGLPTEVNATLRPQIKTKIKGYSLHYKKIKVSSILPLKKSDTLILNGPYLFVEND</sequence>
<reference evidence="10" key="3">
    <citation type="submission" date="2025-09" db="UniProtKB">
        <authorList>
            <consortium name="Ensembl"/>
        </authorList>
    </citation>
    <scope>IDENTIFICATION</scope>
</reference>
<dbReference type="InterPro" id="IPR036116">
    <property type="entry name" value="FN3_sf"/>
</dbReference>
<evidence type="ECO:0000256" key="2">
    <source>
        <dbReference type="ARBA" id="ARBA00022692"/>
    </source>
</evidence>
<dbReference type="GeneTree" id="ENSGT00940000164309"/>
<evidence type="ECO:0000256" key="5">
    <source>
        <dbReference type="ARBA" id="ARBA00023136"/>
    </source>
</evidence>
<keyword evidence="3 8" id="KW-0732">Signal</keyword>
<dbReference type="InterPro" id="IPR013783">
    <property type="entry name" value="Ig-like_fold"/>
</dbReference>
<name>A0AAZ3QNK0_ONCTS</name>
<proteinExistence type="predicted"/>
<feature type="domain" description="Cytokine receptor-like factor 2-like D1" evidence="9">
    <location>
        <begin position="30"/>
        <end position="78"/>
    </location>
</feature>
<dbReference type="GO" id="GO:0009897">
    <property type="term" value="C:external side of plasma membrane"/>
    <property type="evidence" value="ECO:0007669"/>
    <property type="project" value="TreeGrafter"/>
</dbReference>
<dbReference type="PANTHER" id="PTHR23037">
    <property type="entry name" value="CYTOKINE RECEPTOR"/>
    <property type="match status" value="1"/>
</dbReference>
<evidence type="ECO:0000259" key="9">
    <source>
        <dbReference type="Pfam" id="PF21604"/>
    </source>
</evidence>
<protein>
    <recommendedName>
        <fullName evidence="9">Cytokine receptor-like factor 2-like D1 domain-containing protein</fullName>
    </recommendedName>
</protein>
<dbReference type="PANTHER" id="PTHR23037:SF28">
    <property type="entry name" value="ERYTHROPOIETIN RECEPTOR"/>
    <property type="match status" value="1"/>
</dbReference>
<reference evidence="10" key="2">
    <citation type="submission" date="2025-08" db="UniProtKB">
        <authorList>
            <consortium name="Ensembl"/>
        </authorList>
    </citation>
    <scope>IDENTIFICATION</scope>
</reference>
<organism evidence="10 11">
    <name type="scientific">Oncorhynchus tshawytscha</name>
    <name type="common">Chinook salmon</name>
    <name type="synonym">Salmo tshawytscha</name>
    <dbReference type="NCBI Taxonomy" id="74940"/>
    <lineage>
        <taxon>Eukaryota</taxon>
        <taxon>Metazoa</taxon>
        <taxon>Chordata</taxon>
        <taxon>Craniata</taxon>
        <taxon>Vertebrata</taxon>
        <taxon>Euteleostomi</taxon>
        <taxon>Actinopterygii</taxon>
        <taxon>Neopterygii</taxon>
        <taxon>Teleostei</taxon>
        <taxon>Protacanthopterygii</taxon>
        <taxon>Salmoniformes</taxon>
        <taxon>Salmonidae</taxon>
        <taxon>Salmoninae</taxon>
        <taxon>Oncorhynchus</taxon>
    </lineage>
</organism>
<gene>
    <name evidence="10" type="primary">LOC112231168</name>
</gene>
<evidence type="ECO:0000256" key="6">
    <source>
        <dbReference type="ARBA" id="ARBA00023157"/>
    </source>
</evidence>
<dbReference type="Gene3D" id="2.60.40.10">
    <property type="entry name" value="Immunoglobulins"/>
    <property type="match status" value="3"/>
</dbReference>
<dbReference type="AlphaFoldDB" id="A0AAZ3QNK0"/>
<evidence type="ECO:0000313" key="11">
    <source>
        <dbReference type="Proteomes" id="UP000694402"/>
    </source>
</evidence>
<keyword evidence="2" id="KW-0812">Transmembrane</keyword>
<keyword evidence="11" id="KW-1185">Reference proteome</keyword>
<dbReference type="SUPFAM" id="SSF49265">
    <property type="entry name" value="Fibronectin type III"/>
    <property type="match status" value="2"/>
</dbReference>
<keyword evidence="7" id="KW-0675">Receptor</keyword>
<keyword evidence="4" id="KW-1133">Transmembrane helix</keyword>
<dbReference type="Proteomes" id="UP000694402">
    <property type="component" value="Unassembled WGS sequence"/>
</dbReference>
<comment type="subcellular location">
    <subcellularLocation>
        <location evidence="1">Membrane</location>
        <topology evidence="1">Single-pass membrane protein</topology>
    </subcellularLocation>
</comment>
<evidence type="ECO:0000256" key="7">
    <source>
        <dbReference type="ARBA" id="ARBA00023170"/>
    </source>
</evidence>